<dbReference type="AlphaFoldDB" id="A0A9X0HZ80"/>
<feature type="transmembrane region" description="Helical" evidence="7">
    <location>
        <begin position="48"/>
        <end position="68"/>
    </location>
</feature>
<dbReference type="InterPro" id="IPR035906">
    <property type="entry name" value="MetI-like_sf"/>
</dbReference>
<comment type="similarity">
    <text evidence="7">Belongs to the binding-protein-dependent transport system permease family.</text>
</comment>
<gene>
    <name evidence="10" type="ORF">ADL17_11560</name>
</gene>
<dbReference type="OMA" id="FWKSEWV"/>
<evidence type="ECO:0000256" key="3">
    <source>
        <dbReference type="ARBA" id="ARBA00022475"/>
    </source>
</evidence>
<feature type="transmembrane region" description="Helical" evidence="7">
    <location>
        <begin position="130"/>
        <end position="151"/>
    </location>
</feature>
<evidence type="ECO:0000256" key="5">
    <source>
        <dbReference type="ARBA" id="ARBA00022989"/>
    </source>
</evidence>
<protein>
    <submittedName>
        <fullName evidence="10">Protein lplB</fullName>
    </submittedName>
</protein>
<feature type="transmembrane region" description="Helical" evidence="7">
    <location>
        <begin position="271"/>
        <end position="288"/>
    </location>
</feature>
<feature type="transmembrane region" description="Helical" evidence="7">
    <location>
        <begin position="324"/>
        <end position="345"/>
    </location>
</feature>
<dbReference type="GO" id="GO:0005886">
    <property type="term" value="C:plasma membrane"/>
    <property type="evidence" value="ECO:0007669"/>
    <property type="project" value="UniProtKB-SubCell"/>
</dbReference>
<evidence type="ECO:0000313" key="11">
    <source>
        <dbReference type="Proteomes" id="UP000053246"/>
    </source>
</evidence>
<dbReference type="Gene3D" id="1.10.3720.10">
    <property type="entry name" value="MetI-like"/>
    <property type="match status" value="1"/>
</dbReference>
<dbReference type="PROSITE" id="PS50928">
    <property type="entry name" value="ABC_TM1"/>
    <property type="match status" value="1"/>
</dbReference>
<dbReference type="EMBL" id="LMWI01000002">
    <property type="protein sequence ID" value="KUJ43889.1"/>
    <property type="molecule type" value="Genomic_DNA"/>
</dbReference>
<evidence type="ECO:0000256" key="6">
    <source>
        <dbReference type="ARBA" id="ARBA00023136"/>
    </source>
</evidence>
<dbReference type="RefSeq" id="WP_013733018.1">
    <property type="nucleotide sequence ID" value="NZ_LMWI01000002.1"/>
</dbReference>
<evidence type="ECO:0000256" key="7">
    <source>
        <dbReference type="RuleBase" id="RU363032"/>
    </source>
</evidence>
<comment type="subcellular location">
    <subcellularLocation>
        <location evidence="1 7">Cell membrane</location>
        <topology evidence="1 7">Multi-pass membrane protein</topology>
    </subcellularLocation>
</comment>
<dbReference type="Pfam" id="PF00528">
    <property type="entry name" value="BPD_transp_1"/>
    <property type="match status" value="1"/>
</dbReference>
<evidence type="ECO:0000259" key="9">
    <source>
        <dbReference type="PROSITE" id="PS50928"/>
    </source>
</evidence>
<dbReference type="PANTHER" id="PTHR43227">
    <property type="entry name" value="BLL4140 PROTEIN"/>
    <property type="match status" value="1"/>
</dbReference>
<proteinExistence type="inferred from homology"/>
<dbReference type="CDD" id="cd06261">
    <property type="entry name" value="TM_PBP2"/>
    <property type="match status" value="1"/>
</dbReference>
<feature type="transmembrane region" description="Helical" evidence="7">
    <location>
        <begin position="172"/>
        <end position="195"/>
    </location>
</feature>
<dbReference type="GO" id="GO:0055085">
    <property type="term" value="P:transmembrane transport"/>
    <property type="evidence" value="ECO:0007669"/>
    <property type="project" value="InterPro"/>
</dbReference>
<keyword evidence="2 7" id="KW-0813">Transport</keyword>
<dbReference type="InterPro" id="IPR000515">
    <property type="entry name" value="MetI-like"/>
</dbReference>
<keyword evidence="6 7" id="KW-0472">Membrane</keyword>
<feature type="domain" description="ABC transmembrane type-1" evidence="9">
    <location>
        <begin position="126"/>
        <end position="345"/>
    </location>
</feature>
<evidence type="ECO:0000256" key="4">
    <source>
        <dbReference type="ARBA" id="ARBA00022692"/>
    </source>
</evidence>
<dbReference type="SUPFAM" id="SSF161098">
    <property type="entry name" value="MetI-like"/>
    <property type="match status" value="1"/>
</dbReference>
<feature type="region of interest" description="Disordered" evidence="8">
    <location>
        <begin position="1"/>
        <end position="38"/>
    </location>
</feature>
<dbReference type="InterPro" id="IPR050809">
    <property type="entry name" value="UgpAE/MalFG_permease"/>
</dbReference>
<keyword evidence="4 7" id="KW-0812">Transmembrane</keyword>
<accession>A0A9X0HZ80</accession>
<organism evidence="10 11">
    <name type="scientific">Micromonospora maris</name>
    <dbReference type="NCBI Taxonomy" id="1003110"/>
    <lineage>
        <taxon>Bacteria</taxon>
        <taxon>Bacillati</taxon>
        <taxon>Actinomycetota</taxon>
        <taxon>Actinomycetes</taxon>
        <taxon>Micromonosporales</taxon>
        <taxon>Micromonosporaceae</taxon>
        <taxon>Micromonospora</taxon>
    </lineage>
</organism>
<dbReference type="Proteomes" id="UP000053246">
    <property type="component" value="Unassembled WGS sequence"/>
</dbReference>
<keyword evidence="11" id="KW-1185">Reference proteome</keyword>
<dbReference type="PANTHER" id="PTHR43227:SF11">
    <property type="entry name" value="BLL4140 PROTEIN"/>
    <property type="match status" value="1"/>
</dbReference>
<sequence>MTDAPVGIPVTATGLEPAPEPASSSRARNRKARKNAAKDPKRKITWDLVWAQRALLAMAVPLLLYQILFKYVPVYGWAIAFQDFKPARGSSPWPGPRSLWNQQWVGLENFHNLFTGVMGERFIRVVINTIGQSLLTLTVGTLGAIVLALLLNEVKNLPFKRVLQNITYMPHFLSWVIVASMASVALSLPSSGGFINQGLMNLHIIDQPILFLTEPNYFWGIVAGTNLWKELGWNTIIYLAAITAIDPSLYESAEVDGAGRFRKMFSITLPSIRPTIVVLLIINSGWILSTNFELPYFLGNGLVSDRSETIDVFVLRYGYELGNYSLAIVAGIFKTIVAVILVGAANQAAKRLNQETLV</sequence>
<name>A0A9X0HZ80_9ACTN</name>
<evidence type="ECO:0000256" key="8">
    <source>
        <dbReference type="SAM" id="MobiDB-lite"/>
    </source>
</evidence>
<keyword evidence="5 7" id="KW-1133">Transmembrane helix</keyword>
<evidence type="ECO:0000313" key="10">
    <source>
        <dbReference type="EMBL" id="KUJ43889.1"/>
    </source>
</evidence>
<reference evidence="10 11" key="1">
    <citation type="submission" date="2015-10" db="EMBL/GenBank/DDBJ databases">
        <authorList>
            <person name="Ju K.-S."/>
            <person name="Doroghazi J.R."/>
            <person name="Metcalf W.W."/>
        </authorList>
    </citation>
    <scope>NUCLEOTIDE SEQUENCE [LARGE SCALE GENOMIC DNA]</scope>
    <source>
        <strain evidence="10 11">NRRL B-24793</strain>
    </source>
</reference>
<evidence type="ECO:0000256" key="2">
    <source>
        <dbReference type="ARBA" id="ARBA00022448"/>
    </source>
</evidence>
<keyword evidence="3" id="KW-1003">Cell membrane</keyword>
<evidence type="ECO:0000256" key="1">
    <source>
        <dbReference type="ARBA" id="ARBA00004651"/>
    </source>
</evidence>
<comment type="caution">
    <text evidence="10">The sequence shown here is derived from an EMBL/GenBank/DDBJ whole genome shotgun (WGS) entry which is preliminary data.</text>
</comment>